<reference evidence="4 5" key="1">
    <citation type="journal article" date="2012" name="J. Bacteriol.">
        <title>Draft genome of Streptomyces tsukubaensis NRRL 18488, the producer of the clinically important immunosuppressant tacrolimus (FK506).</title>
        <authorList>
            <person name="Barreiro C."/>
            <person name="Prieto C."/>
            <person name="Sola-Landa A."/>
            <person name="Solera E."/>
            <person name="Martinez-Castro M."/>
            <person name="Perez-Redondo R."/>
            <person name="Garcia-Estrada C."/>
            <person name="Aparicio J.F."/>
            <person name="Fernandez-Martinez L.T."/>
            <person name="Santos-Aberturas J."/>
            <person name="Salehi-Najafabadi Z."/>
            <person name="Rodriguez-Garcia A."/>
            <person name="Tauch A."/>
            <person name="Martin J.F."/>
        </authorList>
    </citation>
    <scope>NUCLEOTIDE SEQUENCE [LARGE SCALE GENOMIC DNA]</scope>
    <source>
        <strain evidence="5">DSM 42081 / NBRC 108919 / NRRL 18488 / 9993</strain>
    </source>
</reference>
<keyword evidence="2 3" id="KW-0378">Hydrolase</keyword>
<dbReference type="PROSITE" id="PS00893">
    <property type="entry name" value="NUDIX_BOX"/>
    <property type="match status" value="1"/>
</dbReference>
<name>I2N482_STRT9</name>
<sequence>MIALVRTRTLRALRDELTAAQSETTAARTESEQHQQGHQLATDSAIRAETCVEELRTALAQAVTDSARLTADVVVFDSAGRVLLIERGWAPFEGCWALPGGHVDPGETSLEAAVRELAEETGVRVAAGDLTRIDVWDQPGRDPRGRYVTIAYLATVPQGTTAQAGDDARAARWWPLTDLPELAFDHADIIRAARKTELEGR</sequence>
<evidence type="ECO:0000313" key="5">
    <source>
        <dbReference type="Proteomes" id="UP000005940"/>
    </source>
</evidence>
<dbReference type="InterPro" id="IPR020476">
    <property type="entry name" value="Nudix_hydrolase"/>
</dbReference>
<evidence type="ECO:0000313" key="4">
    <source>
        <dbReference type="EMBL" id="QKM68086.1"/>
    </source>
</evidence>
<dbReference type="InterPro" id="IPR015797">
    <property type="entry name" value="NUDIX_hydrolase-like_dom_sf"/>
</dbReference>
<evidence type="ECO:0000256" key="1">
    <source>
        <dbReference type="ARBA" id="ARBA00005582"/>
    </source>
</evidence>
<evidence type="ECO:0000256" key="3">
    <source>
        <dbReference type="RuleBase" id="RU003476"/>
    </source>
</evidence>
<organism evidence="4 5">
    <name type="scientific">Streptomyces tsukubensis (strain DSM 42081 / NBRC 108919 / NRRL 18488 / 9993)</name>
    <dbReference type="NCBI Taxonomy" id="1114943"/>
    <lineage>
        <taxon>Bacteria</taxon>
        <taxon>Bacillati</taxon>
        <taxon>Actinomycetota</taxon>
        <taxon>Actinomycetes</taxon>
        <taxon>Kitasatosporales</taxon>
        <taxon>Streptomycetaceae</taxon>
        <taxon>Streptomyces</taxon>
    </lineage>
</organism>
<protein>
    <submittedName>
        <fullName evidence="4">NUDIX hydrolase</fullName>
    </submittedName>
</protein>
<dbReference type="PRINTS" id="PR00502">
    <property type="entry name" value="NUDIXFAMILY"/>
</dbReference>
<dbReference type="PROSITE" id="PS51462">
    <property type="entry name" value="NUDIX"/>
    <property type="match status" value="1"/>
</dbReference>
<dbReference type="EMBL" id="CP029159">
    <property type="protein sequence ID" value="QKM68086.1"/>
    <property type="molecule type" value="Genomic_DNA"/>
</dbReference>
<dbReference type="Gene3D" id="3.90.79.10">
    <property type="entry name" value="Nucleoside Triphosphate Pyrophosphohydrolase"/>
    <property type="match status" value="1"/>
</dbReference>
<dbReference type="InterPro" id="IPR020084">
    <property type="entry name" value="NUDIX_hydrolase_CS"/>
</dbReference>
<evidence type="ECO:0000256" key="2">
    <source>
        <dbReference type="ARBA" id="ARBA00022801"/>
    </source>
</evidence>
<dbReference type="Proteomes" id="UP000005940">
    <property type="component" value="Chromosome"/>
</dbReference>
<dbReference type="PANTHER" id="PTHR43736">
    <property type="entry name" value="ADP-RIBOSE PYROPHOSPHATASE"/>
    <property type="match status" value="1"/>
</dbReference>
<proteinExistence type="inferred from homology"/>
<comment type="similarity">
    <text evidence="1 3">Belongs to the Nudix hydrolase family.</text>
</comment>
<dbReference type="CDD" id="cd18873">
    <property type="entry name" value="NUDIX_NadM_like"/>
    <property type="match status" value="1"/>
</dbReference>
<dbReference type="InterPro" id="IPR000086">
    <property type="entry name" value="NUDIX_hydrolase_dom"/>
</dbReference>
<dbReference type="GO" id="GO:0016787">
    <property type="term" value="F:hydrolase activity"/>
    <property type="evidence" value="ECO:0007669"/>
    <property type="project" value="UniProtKB-KW"/>
</dbReference>
<gene>
    <name evidence="4" type="ORF">STSU_013745</name>
</gene>
<keyword evidence="5" id="KW-1185">Reference proteome</keyword>
<dbReference type="Pfam" id="PF00293">
    <property type="entry name" value="NUDIX"/>
    <property type="match status" value="1"/>
</dbReference>
<dbReference type="AlphaFoldDB" id="I2N482"/>
<dbReference type="SUPFAM" id="SSF55811">
    <property type="entry name" value="Nudix"/>
    <property type="match status" value="1"/>
</dbReference>
<accession>I2N482</accession>
<dbReference type="PANTHER" id="PTHR43736:SF1">
    <property type="entry name" value="DIHYDRONEOPTERIN TRIPHOSPHATE DIPHOSPHATASE"/>
    <property type="match status" value="1"/>
</dbReference>